<evidence type="ECO:0000313" key="1">
    <source>
        <dbReference type="EMBL" id="EWZ46121.1"/>
    </source>
</evidence>
<dbReference type="EMBL" id="JH717898">
    <property type="protein sequence ID" value="EWZ46121.1"/>
    <property type="molecule type" value="Genomic_DNA"/>
</dbReference>
<proteinExistence type="predicted"/>
<dbReference type="HOGENOM" id="CLU_3143110_0_0_1"/>
<dbReference type="Proteomes" id="UP000030766">
    <property type="component" value="Unassembled WGS sequence"/>
</dbReference>
<dbReference type="VEuPathDB" id="FungiDB:FOZG_06304"/>
<sequence length="49" mass="5674">MIRWIGHRQQSTYDVLMEHADDLANTWKEHGGDPEAPEVVRLLDLLEST</sequence>
<dbReference type="AlphaFoldDB" id="W9KNZ5"/>
<protein>
    <submittedName>
        <fullName evidence="1">Uncharacterized protein</fullName>
    </submittedName>
</protein>
<reference evidence="1" key="1">
    <citation type="submission" date="2011-06" db="EMBL/GenBank/DDBJ databases">
        <title>The Genome Sequence of Fusarium oxysporum Fo47.</title>
        <authorList>
            <consortium name="The Broad Institute Genome Sequencing Platform"/>
            <person name="Ma L.-J."/>
            <person name="Gale L.R."/>
            <person name="Schwartz D.C."/>
            <person name="Zhou S."/>
            <person name="Corby-Kistler H."/>
            <person name="Young S.K."/>
            <person name="Zeng Q."/>
            <person name="Gargeya S."/>
            <person name="Fitzgerald M."/>
            <person name="Haas B."/>
            <person name="Abouelleil A."/>
            <person name="Alvarado L."/>
            <person name="Arachchi H.M."/>
            <person name="Berlin A."/>
            <person name="Brown A."/>
            <person name="Chapman S.B."/>
            <person name="Chen Z."/>
            <person name="Dunbar C."/>
            <person name="Freedman E."/>
            <person name="Gearin G."/>
            <person name="Gellesch M."/>
            <person name="Goldberg J."/>
            <person name="Griggs A."/>
            <person name="Gujja S."/>
            <person name="Heiman D."/>
            <person name="Howarth C."/>
            <person name="Larson L."/>
            <person name="Lui A."/>
            <person name="MacDonald P.J.P."/>
            <person name="Mehta T."/>
            <person name="Montmayeur A."/>
            <person name="Murphy C."/>
            <person name="Neiman D."/>
            <person name="Pearson M."/>
            <person name="Priest M."/>
            <person name="Roberts A."/>
            <person name="Saif S."/>
            <person name="Shea T."/>
            <person name="Shenoy N."/>
            <person name="Sisk P."/>
            <person name="Stolte C."/>
            <person name="Sykes S."/>
            <person name="Wortman J."/>
            <person name="Nusbaum C."/>
            <person name="Birren B."/>
        </authorList>
    </citation>
    <scope>NUCLEOTIDE SEQUENCE [LARGE SCALE GENOMIC DNA]</scope>
    <source>
        <strain evidence="1">Fo47</strain>
    </source>
</reference>
<reference evidence="1" key="2">
    <citation type="submission" date="2012-06" db="EMBL/GenBank/DDBJ databases">
        <title>Annotation of the Genome Sequence of Fusarium oxysporum Fo47.</title>
        <authorList>
            <consortium name="The Broad Institute Genomics Platform"/>
            <person name="Ma L.-J."/>
            <person name="Corby-Kistler H."/>
            <person name="Broz K."/>
            <person name="Gale L.R."/>
            <person name="Jonkers W."/>
            <person name="O'Donnell K."/>
            <person name="Ploetz R."/>
            <person name="Steinberg C."/>
            <person name="Schwartz D.C."/>
            <person name="VanEtten H."/>
            <person name="Zhou S."/>
            <person name="Young S.K."/>
            <person name="Zeng Q."/>
            <person name="Gargeya S."/>
            <person name="Fitzgerald M."/>
            <person name="Abouelleil A."/>
            <person name="Alvarado L."/>
            <person name="Chapman S.B."/>
            <person name="Gainer-Dewar J."/>
            <person name="Goldberg J."/>
            <person name="Griggs A."/>
            <person name="Gujja S."/>
            <person name="Hansen M."/>
            <person name="Howarth C."/>
            <person name="Imamovic A."/>
            <person name="Ireland A."/>
            <person name="Larimer J."/>
            <person name="McCowan C."/>
            <person name="Murphy C."/>
            <person name="Pearson M."/>
            <person name="Poon T.W."/>
            <person name="Priest M."/>
            <person name="Roberts A."/>
            <person name="Saif S."/>
            <person name="Shea T."/>
            <person name="Sykes S."/>
            <person name="Wortman J."/>
            <person name="Nusbaum C."/>
            <person name="Birren B."/>
        </authorList>
    </citation>
    <scope>NUCLEOTIDE SEQUENCE</scope>
    <source>
        <strain evidence="1">Fo47</strain>
    </source>
</reference>
<accession>W9KNZ5</accession>
<gene>
    <name evidence="1" type="ORF">FOZG_06304</name>
</gene>
<name>W9KNZ5_FUSOX</name>
<organism evidence="1">
    <name type="scientific">Fusarium oxysporum Fo47</name>
    <dbReference type="NCBI Taxonomy" id="660027"/>
    <lineage>
        <taxon>Eukaryota</taxon>
        <taxon>Fungi</taxon>
        <taxon>Dikarya</taxon>
        <taxon>Ascomycota</taxon>
        <taxon>Pezizomycotina</taxon>
        <taxon>Sordariomycetes</taxon>
        <taxon>Hypocreomycetidae</taxon>
        <taxon>Hypocreales</taxon>
        <taxon>Nectriaceae</taxon>
        <taxon>Fusarium</taxon>
        <taxon>Fusarium oxysporum species complex</taxon>
    </lineage>
</organism>